<dbReference type="PROSITE" id="PS00678">
    <property type="entry name" value="WD_REPEATS_1"/>
    <property type="match status" value="1"/>
</dbReference>
<dbReference type="GO" id="GO:0051301">
    <property type="term" value="P:cell division"/>
    <property type="evidence" value="ECO:0007669"/>
    <property type="project" value="UniProtKB-KW"/>
</dbReference>
<dbReference type="GO" id="GO:1990757">
    <property type="term" value="F:ubiquitin ligase activator activity"/>
    <property type="evidence" value="ECO:0007669"/>
    <property type="project" value="TreeGrafter"/>
</dbReference>
<reference evidence="10" key="2">
    <citation type="submission" date="2010-07" db="EMBL/GenBank/DDBJ databases">
        <authorList>
            <consortium name="The Broad Institute Genome Sequencing Platform"/>
            <consortium name="Broad Institute Genome Sequencing Center for Infectious Disease"/>
            <person name="Ma L.-J."/>
            <person name="Dead R."/>
            <person name="Young S."/>
            <person name="Zeng Q."/>
            <person name="Koehrsen M."/>
            <person name="Alvarado L."/>
            <person name="Berlin A."/>
            <person name="Chapman S.B."/>
            <person name="Chen Z."/>
            <person name="Freedman E."/>
            <person name="Gellesch M."/>
            <person name="Goldberg J."/>
            <person name="Griggs A."/>
            <person name="Gujja S."/>
            <person name="Heilman E.R."/>
            <person name="Heiman D."/>
            <person name="Hepburn T."/>
            <person name="Howarth C."/>
            <person name="Jen D."/>
            <person name="Larson L."/>
            <person name="Mehta T."/>
            <person name="Neiman D."/>
            <person name="Pearson M."/>
            <person name="Roberts A."/>
            <person name="Saif S."/>
            <person name="Shea T."/>
            <person name="Shenoy N."/>
            <person name="Sisk P."/>
            <person name="Stolte C."/>
            <person name="Sykes S."/>
            <person name="Walk T."/>
            <person name="White J."/>
            <person name="Yandava C."/>
            <person name="Haas B."/>
            <person name="Nusbaum C."/>
            <person name="Birren B."/>
        </authorList>
    </citation>
    <scope>NUCLEOTIDE SEQUENCE</scope>
    <source>
        <strain evidence="10">R3-111a-1</strain>
    </source>
</reference>
<proteinExistence type="inferred from homology"/>
<organism evidence="10">
    <name type="scientific">Gaeumannomyces tritici (strain R3-111a-1)</name>
    <name type="common">Wheat and barley take-all root rot fungus</name>
    <name type="synonym">Gaeumannomyces graminis var. tritici</name>
    <dbReference type="NCBI Taxonomy" id="644352"/>
    <lineage>
        <taxon>Eukaryota</taxon>
        <taxon>Fungi</taxon>
        <taxon>Dikarya</taxon>
        <taxon>Ascomycota</taxon>
        <taxon>Pezizomycotina</taxon>
        <taxon>Sordariomycetes</taxon>
        <taxon>Sordariomycetidae</taxon>
        <taxon>Magnaporthales</taxon>
        <taxon>Magnaporthaceae</taxon>
        <taxon>Gaeumannomyces</taxon>
    </lineage>
</organism>
<dbReference type="InterPro" id="IPR001680">
    <property type="entry name" value="WD40_rpt"/>
</dbReference>
<dbReference type="RefSeq" id="XP_009220016.1">
    <property type="nucleotide sequence ID" value="XM_009221752.1"/>
</dbReference>
<dbReference type="InterPro" id="IPR056150">
    <property type="entry name" value="WD40_CDC20-Fz"/>
</dbReference>
<gene>
    <name evidence="11" type="primary">20344423</name>
    <name evidence="10" type="ORF">GGTG_03965</name>
</gene>
<evidence type="ECO:0000256" key="1">
    <source>
        <dbReference type="ARBA" id="ARBA00006445"/>
    </source>
</evidence>
<feature type="compositionally biased region" description="Polar residues" evidence="8">
    <location>
        <begin position="1"/>
        <end position="21"/>
    </location>
</feature>
<feature type="compositionally biased region" description="Low complexity" evidence="8">
    <location>
        <begin position="170"/>
        <end position="180"/>
    </location>
</feature>
<dbReference type="GeneID" id="20344423"/>
<feature type="repeat" description="WD" evidence="7">
    <location>
        <begin position="405"/>
        <end position="440"/>
    </location>
</feature>
<feature type="compositionally biased region" description="Polar residues" evidence="8">
    <location>
        <begin position="37"/>
        <end position="46"/>
    </location>
</feature>
<evidence type="ECO:0000256" key="5">
    <source>
        <dbReference type="ARBA" id="ARBA00022776"/>
    </source>
</evidence>
<reference evidence="10" key="3">
    <citation type="submission" date="2010-09" db="EMBL/GenBank/DDBJ databases">
        <title>Annotation of Gaeumannomyces graminis var. tritici R3-111a-1.</title>
        <authorList>
            <consortium name="The Broad Institute Genome Sequencing Platform"/>
            <person name="Ma L.-J."/>
            <person name="Dead R."/>
            <person name="Young S.K."/>
            <person name="Zeng Q."/>
            <person name="Gargeya S."/>
            <person name="Fitzgerald M."/>
            <person name="Haas B."/>
            <person name="Abouelleil A."/>
            <person name="Alvarado L."/>
            <person name="Arachchi H.M."/>
            <person name="Berlin A."/>
            <person name="Brown A."/>
            <person name="Chapman S.B."/>
            <person name="Chen Z."/>
            <person name="Dunbar C."/>
            <person name="Freedman E."/>
            <person name="Gearin G."/>
            <person name="Gellesch M."/>
            <person name="Goldberg J."/>
            <person name="Griggs A."/>
            <person name="Gujja S."/>
            <person name="Heiman D."/>
            <person name="Howarth C."/>
            <person name="Larson L."/>
            <person name="Lui A."/>
            <person name="MacDonald P.J.P."/>
            <person name="Mehta T."/>
            <person name="Montmayeur A."/>
            <person name="Murphy C."/>
            <person name="Neiman D."/>
            <person name="Pearson M."/>
            <person name="Priest M."/>
            <person name="Roberts A."/>
            <person name="Saif S."/>
            <person name="Shea T."/>
            <person name="Shenoy N."/>
            <person name="Sisk P."/>
            <person name="Stolte C."/>
            <person name="Sykes S."/>
            <person name="Yandava C."/>
            <person name="Wortman J."/>
            <person name="Nusbaum C."/>
            <person name="Birren B."/>
        </authorList>
    </citation>
    <scope>NUCLEOTIDE SEQUENCE</scope>
    <source>
        <strain evidence="10">R3-111a-1</strain>
    </source>
</reference>
<dbReference type="AlphaFoldDB" id="J3NRR5"/>
<evidence type="ECO:0000256" key="6">
    <source>
        <dbReference type="ARBA" id="ARBA00023306"/>
    </source>
</evidence>
<keyword evidence="3" id="KW-0132">Cell division</keyword>
<dbReference type="Pfam" id="PF24807">
    <property type="entry name" value="WD40_CDC20-Fz"/>
    <property type="match status" value="1"/>
</dbReference>
<dbReference type="GO" id="GO:0005680">
    <property type="term" value="C:anaphase-promoting complex"/>
    <property type="evidence" value="ECO:0007669"/>
    <property type="project" value="TreeGrafter"/>
</dbReference>
<comment type="similarity">
    <text evidence="1">Belongs to the WD repeat CDC20/Fizzy family.</text>
</comment>
<reference evidence="11" key="4">
    <citation type="journal article" date="2015" name="G3 (Bethesda)">
        <title>Genome sequences of three phytopathogenic species of the Magnaporthaceae family of fungi.</title>
        <authorList>
            <person name="Okagaki L.H."/>
            <person name="Nunes C.C."/>
            <person name="Sailsbery J."/>
            <person name="Clay B."/>
            <person name="Brown D."/>
            <person name="John T."/>
            <person name="Oh Y."/>
            <person name="Young N."/>
            <person name="Fitzgerald M."/>
            <person name="Haas B.J."/>
            <person name="Zeng Q."/>
            <person name="Young S."/>
            <person name="Adiconis X."/>
            <person name="Fan L."/>
            <person name="Levin J.Z."/>
            <person name="Mitchell T.K."/>
            <person name="Okubara P.A."/>
            <person name="Farman M.L."/>
            <person name="Kohn L.M."/>
            <person name="Birren B."/>
            <person name="Ma L.-J."/>
            <person name="Dean R.A."/>
        </authorList>
    </citation>
    <scope>NUCLEOTIDE SEQUENCE</scope>
    <source>
        <strain evidence="11">R3-111a-1</strain>
    </source>
</reference>
<dbReference type="OrthoDB" id="10263272at2759"/>
<dbReference type="PANTHER" id="PTHR19918:SF8">
    <property type="entry name" value="FI02843P"/>
    <property type="match status" value="1"/>
</dbReference>
<evidence type="ECO:0000256" key="7">
    <source>
        <dbReference type="PROSITE-ProRule" id="PRU00221"/>
    </source>
</evidence>
<sequence>MATATVSTPLKSHTGLFSSRTAGGRMPLTPSPRQRHSNQNIASSPYTPERRDSCHDAFKAPARSTYGGNLTAHLTKAASHRDSPKSNIARGVSTPRRALELGVSDFTLTGTGVHNKTPGSNKHKKAIRQKVAKTTVNYAGDRFIPDRAASSAISHGGSGKLDRAERRPKSSSTVESSGVLSSAADEAIAALEALNIGDDEEPETYSRPSPNTAAYQDSLANACGVSLNTRILQFKPAPPESSKPIDFRQQYNRPLRAASSNQAQSRRRIATAPERVLDAPGLIDDYYLNLLDWSSGNQVAIGLERNVYVWSADEGSVSCLLETSPDTYVSSVKWSADGAYVGVGMGTGEVQIWDVAESQKVRSMFGHDTRVSVMGWNKHLLSTGARSGLVYNHDVRIAEHKVAELVSHTSEVCGLEWRSDGAQLATGGNDNLVSIWDARSLSVPKFTKTNHKAAVKALAWCPWNMNLLATGGGSYDRHIHFWNSTSGARVNSIDTGSQVTSLRWSPHYREIVSSSGFPDNSLSIWSYPTLVRTVEIPAHESRVLHSCLSPDGQMLATAAADESLKFWKIFEKKPAGSAATGLGASSKADMVKQMTIR</sequence>
<name>J3NRR5_GAET3</name>
<dbReference type="InterPro" id="IPR015943">
    <property type="entry name" value="WD40/YVTN_repeat-like_dom_sf"/>
</dbReference>
<protein>
    <submittedName>
        <fullName evidence="10">WD repeat-containing protein slp1</fullName>
    </submittedName>
</protein>
<dbReference type="VEuPathDB" id="FungiDB:GGTG_03965"/>
<dbReference type="GO" id="GO:0031145">
    <property type="term" value="P:anaphase-promoting complex-dependent catabolic process"/>
    <property type="evidence" value="ECO:0007669"/>
    <property type="project" value="TreeGrafter"/>
</dbReference>
<keyword evidence="6" id="KW-0131">Cell cycle</keyword>
<dbReference type="EnsemblFungi" id="EJT78871">
    <property type="protein sequence ID" value="EJT78871"/>
    <property type="gene ID" value="GGTG_03965"/>
</dbReference>
<dbReference type="eggNOG" id="KOG0305">
    <property type="taxonomic scope" value="Eukaryota"/>
</dbReference>
<dbReference type="HOGENOM" id="CLU_014831_6_0_1"/>
<dbReference type="GO" id="GO:1905786">
    <property type="term" value="P:positive regulation of anaphase-promoting complex-dependent catabolic process"/>
    <property type="evidence" value="ECO:0007669"/>
    <property type="project" value="TreeGrafter"/>
</dbReference>
<dbReference type="PANTHER" id="PTHR19918">
    <property type="entry name" value="CELL DIVISION CYCLE 20 CDC20 FIZZY -RELATED"/>
    <property type="match status" value="1"/>
</dbReference>
<keyword evidence="4" id="KW-0677">Repeat</keyword>
<keyword evidence="5" id="KW-0498">Mitosis</keyword>
<feature type="repeat" description="WD" evidence="7">
    <location>
        <begin position="536"/>
        <end position="569"/>
    </location>
</feature>
<feature type="region of interest" description="Disordered" evidence="8">
    <location>
        <begin position="194"/>
        <end position="213"/>
    </location>
</feature>
<dbReference type="PROSITE" id="PS50082">
    <property type="entry name" value="WD_REPEATS_2"/>
    <property type="match status" value="3"/>
</dbReference>
<reference evidence="11" key="5">
    <citation type="submission" date="2018-04" db="UniProtKB">
        <authorList>
            <consortium name="EnsemblFungi"/>
        </authorList>
    </citation>
    <scope>IDENTIFICATION</scope>
    <source>
        <strain evidence="11">R3-111a-1</strain>
    </source>
</reference>
<dbReference type="SMART" id="SM00320">
    <property type="entry name" value="WD40"/>
    <property type="match status" value="6"/>
</dbReference>
<dbReference type="InterPro" id="IPR033010">
    <property type="entry name" value="Cdc20/Fizzy"/>
</dbReference>
<dbReference type="Gene3D" id="2.130.10.10">
    <property type="entry name" value="YVTN repeat-like/Quinoprotein amine dehydrogenase"/>
    <property type="match status" value="1"/>
</dbReference>
<dbReference type="InterPro" id="IPR019775">
    <property type="entry name" value="WD40_repeat_CS"/>
</dbReference>
<evidence type="ECO:0000256" key="4">
    <source>
        <dbReference type="ARBA" id="ARBA00022737"/>
    </source>
</evidence>
<keyword evidence="2 7" id="KW-0853">WD repeat</keyword>
<dbReference type="FunCoup" id="J3NRR5">
    <property type="interactions" value="138"/>
</dbReference>
<dbReference type="GO" id="GO:0010997">
    <property type="term" value="F:anaphase-promoting complex binding"/>
    <property type="evidence" value="ECO:0007669"/>
    <property type="project" value="InterPro"/>
</dbReference>
<evidence type="ECO:0000259" key="9">
    <source>
        <dbReference type="Pfam" id="PF24807"/>
    </source>
</evidence>
<evidence type="ECO:0000313" key="10">
    <source>
        <dbReference type="EMBL" id="EJT78871.1"/>
    </source>
</evidence>
<evidence type="ECO:0000313" key="12">
    <source>
        <dbReference type="Proteomes" id="UP000006039"/>
    </source>
</evidence>
<dbReference type="FunFam" id="2.130.10.10:FF:000098">
    <property type="entry name" value="WD repeat-containing protein slp1"/>
    <property type="match status" value="1"/>
</dbReference>
<dbReference type="SUPFAM" id="SSF50978">
    <property type="entry name" value="WD40 repeat-like"/>
    <property type="match status" value="1"/>
</dbReference>
<feature type="region of interest" description="Disordered" evidence="8">
    <location>
        <begin position="1"/>
        <end position="53"/>
    </location>
</feature>
<dbReference type="STRING" id="644352.J3NRR5"/>
<feature type="region of interest" description="Disordered" evidence="8">
    <location>
        <begin position="149"/>
        <end position="180"/>
    </location>
</feature>
<evidence type="ECO:0000256" key="8">
    <source>
        <dbReference type="SAM" id="MobiDB-lite"/>
    </source>
</evidence>
<dbReference type="EMBL" id="GL385396">
    <property type="protein sequence ID" value="EJT78871.1"/>
    <property type="molecule type" value="Genomic_DNA"/>
</dbReference>
<keyword evidence="12" id="KW-1185">Reference proteome</keyword>
<reference evidence="12" key="1">
    <citation type="submission" date="2010-07" db="EMBL/GenBank/DDBJ databases">
        <title>The genome sequence of Gaeumannomyces graminis var. tritici strain R3-111a-1.</title>
        <authorList>
            <consortium name="The Broad Institute Genome Sequencing Platform"/>
            <person name="Ma L.-J."/>
            <person name="Dead R."/>
            <person name="Young S."/>
            <person name="Zeng Q."/>
            <person name="Koehrsen M."/>
            <person name="Alvarado L."/>
            <person name="Berlin A."/>
            <person name="Chapman S.B."/>
            <person name="Chen Z."/>
            <person name="Freedman E."/>
            <person name="Gellesch M."/>
            <person name="Goldberg J."/>
            <person name="Griggs A."/>
            <person name="Gujja S."/>
            <person name="Heilman E.R."/>
            <person name="Heiman D."/>
            <person name="Hepburn T."/>
            <person name="Howarth C."/>
            <person name="Jen D."/>
            <person name="Larson L."/>
            <person name="Mehta T."/>
            <person name="Neiman D."/>
            <person name="Pearson M."/>
            <person name="Roberts A."/>
            <person name="Saif S."/>
            <person name="Shea T."/>
            <person name="Shenoy N."/>
            <person name="Sisk P."/>
            <person name="Stolte C."/>
            <person name="Sykes S."/>
            <person name="Walk T."/>
            <person name="White J."/>
            <person name="Yandava C."/>
            <person name="Haas B."/>
            <person name="Nusbaum C."/>
            <person name="Birren B."/>
        </authorList>
    </citation>
    <scope>NUCLEOTIDE SEQUENCE [LARGE SCALE GENOMIC DNA]</scope>
    <source>
        <strain evidence="12">R3-111a-1</strain>
    </source>
</reference>
<evidence type="ECO:0000256" key="3">
    <source>
        <dbReference type="ARBA" id="ARBA00022618"/>
    </source>
</evidence>
<dbReference type="InterPro" id="IPR036322">
    <property type="entry name" value="WD40_repeat_dom_sf"/>
</dbReference>
<evidence type="ECO:0000313" key="11">
    <source>
        <dbReference type="EnsemblFungi" id="EJT78871"/>
    </source>
</evidence>
<feature type="domain" description="CDC20/Fizzy WD40" evidence="9">
    <location>
        <begin position="277"/>
        <end position="567"/>
    </location>
</feature>
<feature type="repeat" description="WD" evidence="7">
    <location>
        <begin position="322"/>
        <end position="363"/>
    </location>
</feature>
<dbReference type="PROSITE" id="PS50294">
    <property type="entry name" value="WD_REPEATS_REGION"/>
    <property type="match status" value="2"/>
</dbReference>
<dbReference type="Proteomes" id="UP000006039">
    <property type="component" value="Unassembled WGS sequence"/>
</dbReference>
<accession>J3NRR5</accession>
<evidence type="ECO:0000256" key="2">
    <source>
        <dbReference type="ARBA" id="ARBA00022574"/>
    </source>
</evidence>